<proteinExistence type="predicted"/>
<dbReference type="Gene3D" id="3.60.21.70">
    <property type="entry name" value="PhoD-like phosphatase"/>
    <property type="match status" value="1"/>
</dbReference>
<evidence type="ECO:0000259" key="1">
    <source>
        <dbReference type="Pfam" id="PF09423"/>
    </source>
</evidence>
<sequence>MGWYTCRVTRLLLGPLLRHVGPTDATIWVETDQPAQVRILDAVEQTWTVAGHHYALVQITGLTPGTTTAYEVELDGDRVWPPARTDRDRPASVIRTVDESRPVTIAFGSCRYASSAAVRDPRYDADALAGLSRRLIEQDPQQWPQALILLGDQVYADETTSGTQDKIRQRRDITTGAKEQVADFEEYTWLYHESWTDPDVRWLLSTVPSSMIFDDHDVRDDWNTSQSWRQDMAAQPWWHERIVGALSSYWVYQHLGNLGPRELADNELYQRVRTGGGDAEPLLRAFAEAADAEADGAKGARWSYRRDFGPVRLLVIDSRCGRVLDGRRGMVGEREMDWITEQVDGDYRHLLIGTSLPWLMAPALHDIEAWNEVLCAGRRGRLLAAASEKLRRAADLEHWASFGASFEKLAALIGAVGRGEHAGGGTAPDTVCVLSGDVHHAYIASATLPGGTRSAVYQLTCSPLHNRVPPAMKLAFRAGWSSVAERSVRTLIGTIARIPRPPVRWHRLAGPLFGNDVMSLTLDGSRASIRLDQAGPDGEQPSLREIVRMRLA</sequence>
<keyword evidence="4" id="KW-1185">Reference proteome</keyword>
<dbReference type="PANTHER" id="PTHR37031:SF2">
    <property type="entry name" value="PHOD-LIKE PHOSPHATASE METALLOPHOSPHATASE DOMAIN-CONTAINING PROTEIN"/>
    <property type="match status" value="1"/>
</dbReference>
<dbReference type="STRING" id="479431.Namu_2815"/>
<dbReference type="InterPro" id="IPR029052">
    <property type="entry name" value="Metallo-depent_PP-like"/>
</dbReference>
<evidence type="ECO:0000313" key="3">
    <source>
        <dbReference type="EMBL" id="ACV79160.1"/>
    </source>
</evidence>
<dbReference type="AlphaFoldDB" id="C8X9K2"/>
<protein>
    <submittedName>
        <fullName evidence="3">Uncharacterized protein</fullName>
    </submittedName>
</protein>
<dbReference type="Proteomes" id="UP000002218">
    <property type="component" value="Chromosome"/>
</dbReference>
<dbReference type="KEGG" id="nml:Namu_2815"/>
<dbReference type="CDD" id="cd07389">
    <property type="entry name" value="MPP_PhoD"/>
    <property type="match status" value="1"/>
</dbReference>
<dbReference type="InParanoid" id="C8X9K2"/>
<dbReference type="InterPro" id="IPR018946">
    <property type="entry name" value="PhoD-like_MPP"/>
</dbReference>
<gene>
    <name evidence="3" type="ordered locus">Namu_2815</name>
</gene>
<reference evidence="4" key="1">
    <citation type="submission" date="2009-09" db="EMBL/GenBank/DDBJ databases">
        <title>The complete genome of Nakamurella multipartita DSM 44233.</title>
        <authorList>
            <consortium name="US DOE Joint Genome Institute (JGI-PGF)"/>
            <person name="Lucas S."/>
            <person name="Copeland A."/>
            <person name="Lapidus A."/>
            <person name="Glavina del Rio T."/>
            <person name="Dalin E."/>
            <person name="Tice H."/>
            <person name="Bruce D."/>
            <person name="Goodwin L."/>
            <person name="Pitluck S."/>
            <person name="Kyrpides N."/>
            <person name="Mavromatis K."/>
            <person name="Ivanova N."/>
            <person name="Ovchinnikova G."/>
            <person name="Sims D."/>
            <person name="Meincke L."/>
            <person name="Brettin T."/>
            <person name="Detter J.C."/>
            <person name="Han C."/>
            <person name="Larimer F."/>
            <person name="Land M."/>
            <person name="Hauser L."/>
            <person name="Markowitz V."/>
            <person name="Cheng J.-F."/>
            <person name="Hugenholtz P."/>
            <person name="Woyke T."/>
            <person name="Wu D."/>
            <person name="Klenk H.-P."/>
            <person name="Eisen J.A."/>
        </authorList>
    </citation>
    <scope>NUCLEOTIDE SEQUENCE [LARGE SCALE GENOMIC DNA]</scope>
    <source>
        <strain evidence="4">ATCC 700099 / DSM 44233 / CIP 104796 / JCM 9543 / NBRC 105858 / Y-104</strain>
    </source>
</reference>
<dbReference type="PANTHER" id="PTHR37031">
    <property type="entry name" value="METALLOPHOSPHATASE BINDING DOMAIN PROTEIN"/>
    <property type="match status" value="1"/>
</dbReference>
<dbReference type="SUPFAM" id="SSF56300">
    <property type="entry name" value="Metallo-dependent phosphatases"/>
    <property type="match status" value="1"/>
</dbReference>
<evidence type="ECO:0000313" key="4">
    <source>
        <dbReference type="Proteomes" id="UP000002218"/>
    </source>
</evidence>
<dbReference type="Pfam" id="PF09423">
    <property type="entry name" value="PhoD"/>
    <property type="match status" value="1"/>
</dbReference>
<feature type="domain" description="DUF7800" evidence="2">
    <location>
        <begin position="9"/>
        <end position="86"/>
    </location>
</feature>
<dbReference type="InterPro" id="IPR038607">
    <property type="entry name" value="PhoD-like_sf"/>
</dbReference>
<dbReference type="HOGENOM" id="CLU_512549_0_0_11"/>
<accession>C8X9K2</accession>
<reference evidence="3 4" key="2">
    <citation type="journal article" date="2010" name="Stand. Genomic Sci.">
        <title>Complete genome sequence of Nakamurella multipartita type strain (Y-104).</title>
        <authorList>
            <person name="Tice H."/>
            <person name="Mayilraj S."/>
            <person name="Sims D."/>
            <person name="Lapidus A."/>
            <person name="Nolan M."/>
            <person name="Lucas S."/>
            <person name="Glavina Del Rio T."/>
            <person name="Copeland A."/>
            <person name="Cheng J.F."/>
            <person name="Meincke L."/>
            <person name="Bruce D."/>
            <person name="Goodwin L."/>
            <person name="Pitluck S."/>
            <person name="Ivanova N."/>
            <person name="Mavromatis K."/>
            <person name="Ovchinnikova G."/>
            <person name="Pati A."/>
            <person name="Chen A."/>
            <person name="Palaniappan K."/>
            <person name="Land M."/>
            <person name="Hauser L."/>
            <person name="Chang Y.J."/>
            <person name="Jeffries C.D."/>
            <person name="Detter J.C."/>
            <person name="Brettin T."/>
            <person name="Rohde M."/>
            <person name="Goker M."/>
            <person name="Bristow J."/>
            <person name="Eisen J.A."/>
            <person name="Markowitz V."/>
            <person name="Hugenholtz P."/>
            <person name="Kyrpides N.C."/>
            <person name="Klenk H.P."/>
            <person name="Chen F."/>
        </authorList>
    </citation>
    <scope>NUCLEOTIDE SEQUENCE [LARGE SCALE GENOMIC DNA]</scope>
    <source>
        <strain evidence="4">ATCC 700099 / DSM 44233 / CIP 104796 / JCM 9543 / NBRC 105858 / Y-104</strain>
    </source>
</reference>
<feature type="domain" description="PhoD-like phosphatase metallophosphatase" evidence="1">
    <location>
        <begin position="143"/>
        <end position="446"/>
    </location>
</feature>
<dbReference type="EMBL" id="CP001737">
    <property type="protein sequence ID" value="ACV79160.1"/>
    <property type="molecule type" value="Genomic_DNA"/>
</dbReference>
<organism evidence="3 4">
    <name type="scientific">Nakamurella multipartita (strain ATCC 700099 / DSM 44233 / CIP 104796 / JCM 9543 / NBRC 105858 / Y-104)</name>
    <name type="common">Microsphaera multipartita</name>
    <dbReference type="NCBI Taxonomy" id="479431"/>
    <lineage>
        <taxon>Bacteria</taxon>
        <taxon>Bacillati</taxon>
        <taxon>Actinomycetota</taxon>
        <taxon>Actinomycetes</taxon>
        <taxon>Nakamurellales</taxon>
        <taxon>Nakamurellaceae</taxon>
        <taxon>Nakamurella</taxon>
    </lineage>
</organism>
<dbReference type="InterPro" id="IPR056702">
    <property type="entry name" value="DUF7800"/>
</dbReference>
<dbReference type="Pfam" id="PF25077">
    <property type="entry name" value="DUF7800"/>
    <property type="match status" value="1"/>
</dbReference>
<name>C8X9K2_NAKMY</name>
<evidence type="ECO:0000259" key="2">
    <source>
        <dbReference type="Pfam" id="PF25077"/>
    </source>
</evidence>
<dbReference type="eggNOG" id="COG3540">
    <property type="taxonomic scope" value="Bacteria"/>
</dbReference>